<dbReference type="FunFam" id="1.10.246.20:FF:000003">
    <property type="entry name" value="Mediator of RNA polymerase II transcription subunit 15a"/>
    <property type="match status" value="1"/>
</dbReference>
<dbReference type="PANTHER" id="PTHR33137">
    <property type="entry name" value="MEDIATOR OF RNA POLYMERASE II TRANSCRIPTION SUBUNIT 15A-RELATED"/>
    <property type="match status" value="1"/>
</dbReference>
<dbReference type="GO" id="GO:0005634">
    <property type="term" value="C:nucleus"/>
    <property type="evidence" value="ECO:0007669"/>
    <property type="project" value="UniProtKB-SubCell"/>
</dbReference>
<dbReference type="EMBL" id="JAUJYO010000004">
    <property type="protein sequence ID" value="KAK1318216.1"/>
    <property type="molecule type" value="Genomic_DNA"/>
</dbReference>
<evidence type="ECO:0000313" key="5">
    <source>
        <dbReference type="EMBL" id="KAK1318216.1"/>
    </source>
</evidence>
<dbReference type="Proteomes" id="UP001180020">
    <property type="component" value="Unassembled WGS sequence"/>
</dbReference>
<evidence type="ECO:0000256" key="1">
    <source>
        <dbReference type="ARBA" id="ARBA00004123"/>
    </source>
</evidence>
<protein>
    <submittedName>
        <fullName evidence="5">Mediator of RNA polymerase II transcription subunit 15a</fullName>
    </submittedName>
</protein>
<evidence type="ECO:0000313" key="6">
    <source>
        <dbReference type="Proteomes" id="UP001180020"/>
    </source>
</evidence>
<dbReference type="InterPro" id="IPR036546">
    <property type="entry name" value="MED15_KIX"/>
</dbReference>
<reference evidence="5" key="2">
    <citation type="submission" date="2023-06" db="EMBL/GenBank/DDBJ databases">
        <authorList>
            <person name="Ma L."/>
            <person name="Liu K.-W."/>
            <person name="Li Z."/>
            <person name="Hsiao Y.-Y."/>
            <person name="Qi Y."/>
            <person name="Fu T."/>
            <person name="Tang G."/>
            <person name="Zhang D."/>
            <person name="Sun W.-H."/>
            <person name="Liu D.-K."/>
            <person name="Li Y."/>
            <person name="Chen G.-Z."/>
            <person name="Liu X.-D."/>
            <person name="Liao X.-Y."/>
            <person name="Jiang Y.-T."/>
            <person name="Yu X."/>
            <person name="Hao Y."/>
            <person name="Huang J."/>
            <person name="Zhao X.-W."/>
            <person name="Ke S."/>
            <person name="Chen Y.-Y."/>
            <person name="Wu W.-L."/>
            <person name="Hsu J.-L."/>
            <person name="Lin Y.-F."/>
            <person name="Huang M.-D."/>
            <person name="Li C.-Y."/>
            <person name="Huang L."/>
            <person name="Wang Z.-W."/>
            <person name="Zhao X."/>
            <person name="Zhong W.-Y."/>
            <person name="Peng D.-H."/>
            <person name="Ahmad S."/>
            <person name="Lan S."/>
            <person name="Zhang J.-S."/>
            <person name="Tsai W.-C."/>
            <person name="Van De Peer Y."/>
            <person name="Liu Z.-J."/>
        </authorList>
    </citation>
    <scope>NUCLEOTIDE SEQUENCE</scope>
    <source>
        <strain evidence="5">CP</strain>
        <tissue evidence="5">Leaves</tissue>
    </source>
</reference>
<dbReference type="InterPro" id="IPR044661">
    <property type="entry name" value="MED15a/b/c-like"/>
</dbReference>
<feature type="domain" description="Mediator complex subunit 15 KIX" evidence="4">
    <location>
        <begin position="8"/>
        <end position="81"/>
    </location>
</feature>
<name>A0AAV9EWV4_ACOCL</name>
<organism evidence="5 6">
    <name type="scientific">Acorus calamus</name>
    <name type="common">Sweet flag</name>
    <dbReference type="NCBI Taxonomy" id="4465"/>
    <lineage>
        <taxon>Eukaryota</taxon>
        <taxon>Viridiplantae</taxon>
        <taxon>Streptophyta</taxon>
        <taxon>Embryophyta</taxon>
        <taxon>Tracheophyta</taxon>
        <taxon>Spermatophyta</taxon>
        <taxon>Magnoliopsida</taxon>
        <taxon>Liliopsida</taxon>
        <taxon>Acoraceae</taxon>
        <taxon>Acorus</taxon>
    </lineage>
</organism>
<sequence length="208" mass="23649">MDPSSAAVDWRSQLQQESRNCTINNIMKSLKRHLPINDPEGMIELKKIVVRFEEKIYATATSQTDYLRRISLKMLTMDTKYPGGANPVPPNAGSRSQNSPDLVRRMAPKRRIPQTASYQRCQYERLAKDAPSTSVILHIPQVSELVEEGQKHITNAARHLYPILEHGITIEAAQRLARDVIHYLEDGISLPDAASMQRRTKQRHDQNA</sequence>
<dbReference type="Pfam" id="PF16987">
    <property type="entry name" value="KIX_2"/>
    <property type="match status" value="1"/>
</dbReference>
<dbReference type="InterPro" id="IPR036529">
    <property type="entry name" value="KIX_dom_sf"/>
</dbReference>
<feature type="region of interest" description="Disordered" evidence="3">
    <location>
        <begin position="81"/>
        <end position="101"/>
    </location>
</feature>
<proteinExistence type="predicted"/>
<dbReference type="Gene3D" id="1.10.246.20">
    <property type="entry name" value="Coactivator CBP, KIX domain"/>
    <property type="match status" value="1"/>
</dbReference>
<dbReference type="GO" id="GO:0003713">
    <property type="term" value="F:transcription coactivator activity"/>
    <property type="evidence" value="ECO:0007669"/>
    <property type="project" value="InterPro"/>
</dbReference>
<dbReference type="GO" id="GO:0031490">
    <property type="term" value="F:chromatin DNA binding"/>
    <property type="evidence" value="ECO:0007669"/>
    <property type="project" value="InterPro"/>
</dbReference>
<reference evidence="5" key="1">
    <citation type="journal article" date="2023" name="Nat. Commun.">
        <title>Diploid and tetraploid genomes of Acorus and the evolution of monocots.</title>
        <authorList>
            <person name="Ma L."/>
            <person name="Liu K.W."/>
            <person name="Li Z."/>
            <person name="Hsiao Y.Y."/>
            <person name="Qi Y."/>
            <person name="Fu T."/>
            <person name="Tang G.D."/>
            <person name="Zhang D."/>
            <person name="Sun W.H."/>
            <person name="Liu D.K."/>
            <person name="Li Y."/>
            <person name="Chen G.Z."/>
            <person name="Liu X.D."/>
            <person name="Liao X.Y."/>
            <person name="Jiang Y.T."/>
            <person name="Yu X."/>
            <person name="Hao Y."/>
            <person name="Huang J."/>
            <person name="Zhao X.W."/>
            <person name="Ke S."/>
            <person name="Chen Y.Y."/>
            <person name="Wu W.L."/>
            <person name="Hsu J.L."/>
            <person name="Lin Y.F."/>
            <person name="Huang M.D."/>
            <person name="Li C.Y."/>
            <person name="Huang L."/>
            <person name="Wang Z.W."/>
            <person name="Zhao X."/>
            <person name="Zhong W.Y."/>
            <person name="Peng D.H."/>
            <person name="Ahmad S."/>
            <person name="Lan S."/>
            <person name="Zhang J.S."/>
            <person name="Tsai W.C."/>
            <person name="Van de Peer Y."/>
            <person name="Liu Z.J."/>
        </authorList>
    </citation>
    <scope>NUCLEOTIDE SEQUENCE</scope>
    <source>
        <strain evidence="5">CP</strain>
    </source>
</reference>
<evidence type="ECO:0000256" key="3">
    <source>
        <dbReference type="SAM" id="MobiDB-lite"/>
    </source>
</evidence>
<evidence type="ECO:0000256" key="2">
    <source>
        <dbReference type="ARBA" id="ARBA00023242"/>
    </source>
</evidence>
<dbReference type="AlphaFoldDB" id="A0AAV9EWV4"/>
<comment type="subcellular location">
    <subcellularLocation>
        <location evidence="1">Nucleus</location>
    </subcellularLocation>
</comment>
<dbReference type="PANTHER" id="PTHR33137:SF4">
    <property type="entry name" value="MEDIATOR OF RNA POLYMERASE II TRANSCRIPTION SUBUNIT 15A-RELATED"/>
    <property type="match status" value="1"/>
</dbReference>
<accession>A0AAV9EWV4</accession>
<comment type="caution">
    <text evidence="5">The sequence shown here is derived from an EMBL/GenBank/DDBJ whole genome shotgun (WGS) entry which is preliminary data.</text>
</comment>
<keyword evidence="2" id="KW-0539">Nucleus</keyword>
<keyword evidence="6" id="KW-1185">Reference proteome</keyword>
<gene>
    <name evidence="5" type="primary">MED15A</name>
    <name evidence="5" type="ORF">QJS10_CPB04g01556</name>
</gene>
<evidence type="ECO:0000259" key="4">
    <source>
        <dbReference type="Pfam" id="PF16987"/>
    </source>
</evidence>
<dbReference type="SUPFAM" id="SSF47040">
    <property type="entry name" value="Kix domain of CBP (creb binding protein)"/>
    <property type="match status" value="1"/>
</dbReference>